<evidence type="ECO:0000256" key="2">
    <source>
        <dbReference type="ARBA" id="ARBA00022525"/>
    </source>
</evidence>
<accession>A0ABS5E287</accession>
<dbReference type="RefSeq" id="WP_210811044.1">
    <property type="nucleotide sequence ID" value="NZ_JAGQDG010000008.1"/>
</dbReference>
<reference evidence="5 6" key="1">
    <citation type="submission" date="2021-04" db="EMBL/GenBank/DDBJ databases">
        <title>The genome sequence of type strain Ideonella paludis KCTC 32238.</title>
        <authorList>
            <person name="Liu Y."/>
        </authorList>
    </citation>
    <scope>NUCLEOTIDE SEQUENCE [LARGE SCALE GENOMIC DNA]</scope>
    <source>
        <strain evidence="5 6">KCTC 32238</strain>
    </source>
</reference>
<dbReference type="NCBIfam" id="NF033679">
    <property type="entry name" value="DNRLRE_dom"/>
    <property type="match status" value="2"/>
</dbReference>
<evidence type="ECO:0000256" key="1">
    <source>
        <dbReference type="ARBA" id="ARBA00004613"/>
    </source>
</evidence>
<organism evidence="5 6">
    <name type="scientific">Ideonella paludis</name>
    <dbReference type="NCBI Taxonomy" id="1233411"/>
    <lineage>
        <taxon>Bacteria</taxon>
        <taxon>Pseudomonadati</taxon>
        <taxon>Pseudomonadota</taxon>
        <taxon>Betaproteobacteria</taxon>
        <taxon>Burkholderiales</taxon>
        <taxon>Sphaerotilaceae</taxon>
        <taxon>Ideonella</taxon>
    </lineage>
</organism>
<keyword evidence="6" id="KW-1185">Reference proteome</keyword>
<name>A0ABS5E287_9BURK</name>
<evidence type="ECO:0000313" key="6">
    <source>
        <dbReference type="Proteomes" id="UP000672097"/>
    </source>
</evidence>
<dbReference type="EMBL" id="JAGQDG010000008">
    <property type="protein sequence ID" value="MBQ0937492.1"/>
    <property type="molecule type" value="Genomic_DNA"/>
</dbReference>
<evidence type="ECO:0000256" key="3">
    <source>
        <dbReference type="ARBA" id="ARBA00022729"/>
    </source>
</evidence>
<comment type="caution">
    <text evidence="5">The sequence shown here is derived from an EMBL/GenBank/DDBJ whole genome shotgun (WGS) entry which is preliminary data.</text>
</comment>
<protein>
    <submittedName>
        <fullName evidence="5">DNRLRE domain-containing protein</fullName>
    </submittedName>
</protein>
<evidence type="ECO:0000313" key="5">
    <source>
        <dbReference type="EMBL" id="MBQ0937492.1"/>
    </source>
</evidence>
<sequence>MKRRAHGFLLLPVLLLLSMVAGAAYLTLRESHLSLAGEARHADWHKARAAAEAGLHRVVHEAHVAACNGNYPVADKPITDTNFDGASYSAFASEKDGSPLDITSEGRFGTARVVLKRKKVVMHRATPQTLVLQAEPEGLDTSLKLGVNSPEPTAPTLSVQPGAHEALLAFGLQSIPAGSHISTALLSARITELQGSGSVNAHRIQSDWTEQATARSRDGTNAWVQSAGDAHPGIIVSAQTLGLGWMNWPLTELVDGWVKGRWPNQGVLLRGTKMQSLSLASRDYPTPALRPRLTVSFHPPCGWTLPQQQLTLVPAADATLSEASPTLNDGASNTLRALNSAKELRLVMLFDTSSIAANKTIKSATLRLTFEGLAGDTPTPRAVDLYARRNESAWEESVVTWTKRTASDNWFFAGAGVFTPLQPSTKTLPKDSKAGTVVEFDAKDWVNDWVANPNINYGVLIRVPNTEANTLVFGSRESLTAPPALTIEYE</sequence>
<dbReference type="Proteomes" id="UP000672097">
    <property type="component" value="Unassembled WGS sequence"/>
</dbReference>
<gene>
    <name evidence="5" type="ORF">KAK11_19355</name>
</gene>
<feature type="domain" description="Carbohydrate-binding module family 96" evidence="4">
    <location>
        <begin position="310"/>
        <end position="488"/>
    </location>
</feature>
<dbReference type="Pfam" id="PF24517">
    <property type="entry name" value="CBM96"/>
    <property type="match status" value="1"/>
</dbReference>
<dbReference type="Gene3D" id="2.60.120.970">
    <property type="match status" value="1"/>
</dbReference>
<proteinExistence type="predicted"/>
<keyword evidence="2" id="KW-0964">Secreted</keyword>
<dbReference type="InterPro" id="IPR055372">
    <property type="entry name" value="CBM96"/>
</dbReference>
<keyword evidence="3" id="KW-0732">Signal</keyword>
<comment type="subcellular location">
    <subcellularLocation>
        <location evidence="1">Secreted</location>
    </subcellularLocation>
</comment>
<evidence type="ECO:0000259" key="4">
    <source>
        <dbReference type="Pfam" id="PF24517"/>
    </source>
</evidence>